<keyword evidence="4" id="KW-0372">Hormone</keyword>
<comment type="similarity">
    <text evidence="2">Belongs to the urotensin-2 family.</text>
</comment>
<evidence type="ECO:0000256" key="4">
    <source>
        <dbReference type="ARBA" id="ARBA00022702"/>
    </source>
</evidence>
<dbReference type="PANTHER" id="PTHR36876:SF1">
    <property type="entry name" value="UROTENSIN-2B"/>
    <property type="match status" value="1"/>
</dbReference>
<feature type="transmembrane region" description="Helical" evidence="7">
    <location>
        <begin position="63"/>
        <end position="82"/>
    </location>
</feature>
<keyword evidence="6" id="KW-0175">Coiled coil</keyword>
<dbReference type="Proteomes" id="UP000246464">
    <property type="component" value="Chromosome 12"/>
</dbReference>
<comment type="subcellular location">
    <subcellularLocation>
        <location evidence="1">Secreted</location>
    </subcellularLocation>
</comment>
<evidence type="ECO:0000256" key="5">
    <source>
        <dbReference type="ARBA" id="ARBA00023157"/>
    </source>
</evidence>
<keyword evidence="7" id="KW-1133">Transmembrane helix</keyword>
<feature type="coiled-coil region" evidence="6">
    <location>
        <begin position="129"/>
        <end position="156"/>
    </location>
</feature>
<organism evidence="8 9">
    <name type="scientific">Scophthalmus maximus</name>
    <name type="common">Turbot</name>
    <name type="synonym">Psetta maxima</name>
    <dbReference type="NCBI Taxonomy" id="52904"/>
    <lineage>
        <taxon>Eukaryota</taxon>
        <taxon>Metazoa</taxon>
        <taxon>Chordata</taxon>
        <taxon>Craniata</taxon>
        <taxon>Vertebrata</taxon>
        <taxon>Euteleostomi</taxon>
        <taxon>Actinopterygii</taxon>
        <taxon>Neopterygii</taxon>
        <taxon>Teleostei</taxon>
        <taxon>Neoteleostei</taxon>
        <taxon>Acanthomorphata</taxon>
        <taxon>Carangaria</taxon>
        <taxon>Pleuronectiformes</taxon>
        <taxon>Pleuronectoidei</taxon>
        <taxon>Scophthalmidae</taxon>
        <taxon>Scophthalmus</taxon>
    </lineage>
</organism>
<evidence type="ECO:0000256" key="1">
    <source>
        <dbReference type="ARBA" id="ARBA00004613"/>
    </source>
</evidence>
<evidence type="ECO:0000256" key="7">
    <source>
        <dbReference type="SAM" id="Phobius"/>
    </source>
</evidence>
<dbReference type="GO" id="GO:0097746">
    <property type="term" value="P:blood vessel diameter maintenance"/>
    <property type="evidence" value="ECO:0007669"/>
    <property type="project" value="InterPro"/>
</dbReference>
<keyword evidence="3" id="KW-0964">Secreted</keyword>
<dbReference type="PANTHER" id="PTHR36876">
    <property type="entry name" value="UROTENSIN-2B"/>
    <property type="match status" value="1"/>
</dbReference>
<evidence type="ECO:0000256" key="3">
    <source>
        <dbReference type="ARBA" id="ARBA00022525"/>
    </source>
</evidence>
<dbReference type="InterPro" id="IPR043255">
    <property type="entry name" value="U-IIB"/>
</dbReference>
<evidence type="ECO:0000256" key="6">
    <source>
        <dbReference type="SAM" id="Coils"/>
    </source>
</evidence>
<evidence type="ECO:0000313" key="9">
    <source>
        <dbReference type="Proteomes" id="UP000246464"/>
    </source>
</evidence>
<proteinExistence type="inferred from homology"/>
<keyword evidence="9" id="KW-1185">Reference proteome</keyword>
<keyword evidence="7" id="KW-0472">Membrane</keyword>
<dbReference type="GO" id="GO:0005576">
    <property type="term" value="C:extracellular region"/>
    <property type="evidence" value="ECO:0007669"/>
    <property type="project" value="UniProtKB-SubCell"/>
</dbReference>
<dbReference type="STRING" id="52904.ENSSMAP00000005241"/>
<dbReference type="PROSITE" id="PS00984">
    <property type="entry name" value="UROTENSIN_II"/>
    <property type="match status" value="1"/>
</dbReference>
<dbReference type="GO" id="GO:0008217">
    <property type="term" value="P:regulation of blood pressure"/>
    <property type="evidence" value="ECO:0007669"/>
    <property type="project" value="InterPro"/>
</dbReference>
<evidence type="ECO:0000256" key="2">
    <source>
        <dbReference type="ARBA" id="ARBA00006719"/>
    </source>
</evidence>
<name>A0A2U9C2R1_SCOMX</name>
<gene>
    <name evidence="8" type="ORF">SMAX5B_022418</name>
</gene>
<dbReference type="GO" id="GO:0005179">
    <property type="term" value="F:hormone activity"/>
    <property type="evidence" value="ECO:0007669"/>
    <property type="project" value="UniProtKB-KW"/>
</dbReference>
<sequence>MTLTYFISDAVEWRADRFLDARHQKSTGSVKSSPRGFKATMGFYETLTGQIEQRVSAMDRFTVVNYCLGLLGLLLLQGVLNVDGRSMFNSGNHFLNPKEDTDAQSKILALLLHKSLVPVEKDDPLGLELANKLAELEELRALREDLELERQITANLAEGKSVTQKRGEPCFWKYCV</sequence>
<dbReference type="AlphaFoldDB" id="A0A2U9C2R1"/>
<protein>
    <submittedName>
        <fullName evidence="8">Putative urotensin-2B</fullName>
    </submittedName>
</protein>
<reference evidence="8 9" key="1">
    <citation type="submission" date="2017-12" db="EMBL/GenBank/DDBJ databases">
        <title>Integrating genomic resources of turbot (Scophthalmus maximus) in depth evaluation of genetic and physical mapping variation across individuals.</title>
        <authorList>
            <person name="Martinez P."/>
        </authorList>
    </citation>
    <scope>NUCLEOTIDE SEQUENCE [LARGE SCALE GENOMIC DNA]</scope>
</reference>
<accession>A0A2U9C2R1</accession>
<keyword evidence="5" id="KW-1015">Disulfide bond</keyword>
<evidence type="ECO:0000313" key="8">
    <source>
        <dbReference type="EMBL" id="AWP10911.1"/>
    </source>
</evidence>
<dbReference type="InterPro" id="IPR001483">
    <property type="entry name" value="Urotensin_II"/>
</dbReference>
<dbReference type="EMBL" id="CP026254">
    <property type="protein sequence ID" value="AWP10911.1"/>
    <property type="molecule type" value="Genomic_DNA"/>
</dbReference>
<keyword evidence="7" id="KW-0812">Transmembrane</keyword>